<evidence type="ECO:0000256" key="1">
    <source>
        <dbReference type="ARBA" id="ARBA00022475"/>
    </source>
</evidence>
<keyword evidence="9" id="KW-1185">Reference proteome</keyword>
<evidence type="ECO:0000256" key="6">
    <source>
        <dbReference type="SAM" id="Phobius"/>
    </source>
</evidence>
<accession>A0A7U6JET6</accession>
<dbReference type="RefSeq" id="WP_014453453.1">
    <property type="nucleotide sequence ID" value="NC_017096.1"/>
</dbReference>
<name>A0A7U6JET6_CALEA</name>
<feature type="domain" description="Lipopolysaccharide assembly protein A" evidence="7">
    <location>
        <begin position="31"/>
        <end position="82"/>
    </location>
</feature>
<keyword evidence="1" id="KW-1003">Cell membrane</keyword>
<evidence type="ECO:0000313" key="8">
    <source>
        <dbReference type="EMBL" id="BAL81051.1"/>
    </source>
</evidence>
<reference evidence="8 9" key="1">
    <citation type="submission" date="2011-01" db="EMBL/GenBank/DDBJ databases">
        <title>Whole genome sequence of Caldisericum exile AZM16c01.</title>
        <authorList>
            <person name="Narita-Yamada S."/>
            <person name="Kawakoshi A."/>
            <person name="Nakamura S."/>
            <person name="Sasagawa M."/>
            <person name="Fukada J."/>
            <person name="Sekine M."/>
            <person name="Kato Y."/>
            <person name="Fukai R."/>
            <person name="Sasaki K."/>
            <person name="Hanamaki A."/>
            <person name="Narita H."/>
            <person name="Konno Y."/>
            <person name="Mori K."/>
            <person name="Yamazaki S."/>
            <person name="Suzuki K."/>
            <person name="Fujita N."/>
        </authorList>
    </citation>
    <scope>NUCLEOTIDE SEQUENCE [LARGE SCALE GENOMIC DNA]</scope>
    <source>
        <strain evidence="9">DSM 21853 / NBRC 104410 / AZM16c01</strain>
    </source>
</reference>
<feature type="transmembrane region" description="Helical" evidence="6">
    <location>
        <begin position="42"/>
        <end position="67"/>
    </location>
</feature>
<evidence type="ECO:0000256" key="5">
    <source>
        <dbReference type="SAM" id="Coils"/>
    </source>
</evidence>
<dbReference type="KEGG" id="cex:CSE_09250"/>
<dbReference type="Proteomes" id="UP000004793">
    <property type="component" value="Chromosome"/>
</dbReference>
<keyword evidence="5" id="KW-0175">Coiled coil</keyword>
<evidence type="ECO:0000256" key="3">
    <source>
        <dbReference type="ARBA" id="ARBA00022989"/>
    </source>
</evidence>
<gene>
    <name evidence="8" type="ordered locus">CSE_09250</name>
</gene>
<evidence type="ECO:0000256" key="2">
    <source>
        <dbReference type="ARBA" id="ARBA00022692"/>
    </source>
</evidence>
<organism evidence="8 9">
    <name type="scientific">Caldisericum exile (strain DSM 21853 / NBRC 104410 / AZM16c01)</name>
    <dbReference type="NCBI Taxonomy" id="511051"/>
    <lineage>
        <taxon>Bacteria</taxon>
        <taxon>Pseudomonadati</taxon>
        <taxon>Caldisericota/Cryosericota group</taxon>
        <taxon>Caldisericota</taxon>
        <taxon>Caldisericia</taxon>
        <taxon>Caldisericales</taxon>
        <taxon>Caldisericaceae</taxon>
        <taxon>Caldisericum</taxon>
    </lineage>
</organism>
<evidence type="ECO:0000256" key="4">
    <source>
        <dbReference type="ARBA" id="ARBA00023136"/>
    </source>
</evidence>
<keyword evidence="4 6" id="KW-0472">Membrane</keyword>
<dbReference type="GO" id="GO:0005886">
    <property type="term" value="C:plasma membrane"/>
    <property type="evidence" value="ECO:0007669"/>
    <property type="project" value="InterPro"/>
</dbReference>
<evidence type="ECO:0000313" key="9">
    <source>
        <dbReference type="Proteomes" id="UP000004793"/>
    </source>
</evidence>
<dbReference type="InterPro" id="IPR010445">
    <property type="entry name" value="LapA_dom"/>
</dbReference>
<dbReference type="EMBL" id="AP012051">
    <property type="protein sequence ID" value="BAL81051.1"/>
    <property type="molecule type" value="Genomic_DNA"/>
</dbReference>
<dbReference type="Pfam" id="PF06305">
    <property type="entry name" value="LapA_dom"/>
    <property type="match status" value="1"/>
</dbReference>
<feature type="coiled-coil region" evidence="5">
    <location>
        <begin position="64"/>
        <end position="91"/>
    </location>
</feature>
<proteinExistence type="predicted"/>
<evidence type="ECO:0000259" key="7">
    <source>
        <dbReference type="Pfam" id="PF06305"/>
    </source>
</evidence>
<keyword evidence="3 6" id="KW-1133">Transmembrane helix</keyword>
<keyword evidence="2 6" id="KW-0812">Transmembrane</keyword>
<sequence>MKKIGALLIILLLLSGFATWFILLNISYFTSINLFGYLIENVSSGALVLVSFIIGGIIIWLISFIAYSIEIQQLKEQIQKAKIERQPSNREEEHKEGK</sequence>
<protein>
    <recommendedName>
        <fullName evidence="7">Lipopolysaccharide assembly protein A domain-containing protein</fullName>
    </recommendedName>
</protein>
<dbReference type="AlphaFoldDB" id="A0A7U6JET6"/>